<dbReference type="InterPro" id="IPR027417">
    <property type="entry name" value="P-loop_NTPase"/>
</dbReference>
<accession>A0A1G7GMM3</accession>
<dbReference type="GO" id="GO:0055085">
    <property type="term" value="P:transmembrane transport"/>
    <property type="evidence" value="ECO:0007669"/>
    <property type="project" value="UniProtKB-ARBA"/>
</dbReference>
<dbReference type="STRING" id="69960.SAMN05421720_11513"/>
<gene>
    <name evidence="5" type="ORF">SAMN05421720_11513</name>
</gene>
<feature type="domain" description="ABC transporter" evidence="4">
    <location>
        <begin position="6"/>
        <end position="252"/>
    </location>
</feature>
<dbReference type="Pfam" id="PF00005">
    <property type="entry name" value="ABC_tran"/>
    <property type="match status" value="1"/>
</dbReference>
<dbReference type="InterPro" id="IPR050319">
    <property type="entry name" value="ABC_transp_ATP-bind"/>
</dbReference>
<dbReference type="Gene3D" id="3.40.50.300">
    <property type="entry name" value="P-loop containing nucleotide triphosphate hydrolases"/>
    <property type="match status" value="1"/>
</dbReference>
<keyword evidence="1" id="KW-0813">Transport</keyword>
<dbReference type="PANTHER" id="PTHR43776">
    <property type="entry name" value="TRANSPORT ATP-BINDING PROTEIN"/>
    <property type="match status" value="1"/>
</dbReference>
<reference evidence="5 6" key="1">
    <citation type="submission" date="2016-10" db="EMBL/GenBank/DDBJ databases">
        <authorList>
            <person name="de Groot N.N."/>
        </authorList>
    </citation>
    <scope>NUCLEOTIDE SEQUENCE [LARGE SCALE GENOMIC DNA]</scope>
    <source>
        <strain evidence="5 6">ATCC 700224</strain>
    </source>
</reference>
<evidence type="ECO:0000256" key="1">
    <source>
        <dbReference type="ARBA" id="ARBA00022448"/>
    </source>
</evidence>
<dbReference type="Proteomes" id="UP000199412">
    <property type="component" value="Unassembled WGS sequence"/>
</dbReference>
<evidence type="ECO:0000313" key="5">
    <source>
        <dbReference type="EMBL" id="SDE89239.1"/>
    </source>
</evidence>
<evidence type="ECO:0000256" key="3">
    <source>
        <dbReference type="ARBA" id="ARBA00022840"/>
    </source>
</evidence>
<evidence type="ECO:0000313" key="6">
    <source>
        <dbReference type="Proteomes" id="UP000199412"/>
    </source>
</evidence>
<dbReference type="AlphaFoldDB" id="A0A1G7GMM3"/>
<keyword evidence="3 5" id="KW-0067">ATP-binding</keyword>
<keyword evidence="6" id="KW-1185">Reference proteome</keyword>
<dbReference type="PANTHER" id="PTHR43776:SF8">
    <property type="entry name" value="ABC TRANSPORTER, ATP-BINDING PROTEIN"/>
    <property type="match status" value="1"/>
</dbReference>
<protein>
    <submittedName>
        <fullName evidence="5">Peptide/nickel transport system ATP-binding protein</fullName>
    </submittedName>
</protein>
<dbReference type="CDD" id="cd03257">
    <property type="entry name" value="ABC_NikE_OppD_transporters"/>
    <property type="match status" value="1"/>
</dbReference>
<keyword evidence="2" id="KW-0547">Nucleotide-binding</keyword>
<dbReference type="RefSeq" id="WP_092787723.1">
    <property type="nucleotide sequence ID" value="NZ_FNAP01000015.1"/>
</dbReference>
<dbReference type="SMART" id="SM00382">
    <property type="entry name" value="AAA"/>
    <property type="match status" value="1"/>
</dbReference>
<dbReference type="PROSITE" id="PS50893">
    <property type="entry name" value="ABC_TRANSPORTER_2"/>
    <property type="match status" value="1"/>
</dbReference>
<dbReference type="InterPro" id="IPR017871">
    <property type="entry name" value="ABC_transporter-like_CS"/>
</dbReference>
<dbReference type="InterPro" id="IPR003439">
    <property type="entry name" value="ABC_transporter-like_ATP-bd"/>
</dbReference>
<dbReference type="OrthoDB" id="37801at2"/>
<evidence type="ECO:0000259" key="4">
    <source>
        <dbReference type="PROSITE" id="PS50893"/>
    </source>
</evidence>
<dbReference type="GO" id="GO:0005524">
    <property type="term" value="F:ATP binding"/>
    <property type="evidence" value="ECO:0007669"/>
    <property type="project" value="UniProtKB-KW"/>
</dbReference>
<name>A0A1G7GMM3_9PROT</name>
<dbReference type="SUPFAM" id="SSF52540">
    <property type="entry name" value="P-loop containing nucleoside triphosphate hydrolases"/>
    <property type="match status" value="1"/>
</dbReference>
<dbReference type="GO" id="GO:0016887">
    <property type="term" value="F:ATP hydrolysis activity"/>
    <property type="evidence" value="ECO:0007669"/>
    <property type="project" value="InterPro"/>
</dbReference>
<evidence type="ECO:0000256" key="2">
    <source>
        <dbReference type="ARBA" id="ARBA00022741"/>
    </source>
</evidence>
<sequence>MTPPLMDVRRVSRTFRVNRGLFRPSGTLEALRDVSLTLYRGEILALVGESGSGKSTLSRIMLGLDRPTAGDVLLDGTSVGTIPRRRLAARVQPIFQDPYSSLNPYRTVRQIIEMPLIVNKRMSAPARRRAIADILDILRMPRRTLEAYPSQMSGGQRQRVAIARALIARPEIVICDEPTSALDVSVQAQVLNLLMDLRAEFNLTYLFISHDLAVVEYIADRIAVMKSGEIVEVDKYDGLLRNPKTEYTRTLISSTLPVPEMSAFEQTCV</sequence>
<dbReference type="PROSITE" id="PS00211">
    <property type="entry name" value="ABC_TRANSPORTER_1"/>
    <property type="match status" value="1"/>
</dbReference>
<dbReference type="EMBL" id="FNAP01000015">
    <property type="protein sequence ID" value="SDE89239.1"/>
    <property type="molecule type" value="Genomic_DNA"/>
</dbReference>
<organism evidence="5 6">
    <name type="scientific">Rhodospira trueperi</name>
    <dbReference type="NCBI Taxonomy" id="69960"/>
    <lineage>
        <taxon>Bacteria</taxon>
        <taxon>Pseudomonadati</taxon>
        <taxon>Pseudomonadota</taxon>
        <taxon>Alphaproteobacteria</taxon>
        <taxon>Rhodospirillales</taxon>
        <taxon>Rhodospirillaceae</taxon>
        <taxon>Rhodospira</taxon>
    </lineage>
</organism>
<dbReference type="InterPro" id="IPR003593">
    <property type="entry name" value="AAA+_ATPase"/>
</dbReference>
<proteinExistence type="predicted"/>